<keyword evidence="2" id="KW-1185">Reference proteome</keyword>
<name>A0A346XUT0_9ACTN</name>
<dbReference type="KEGG" id="euz:DVS28_a1277"/>
<evidence type="ECO:0000313" key="2">
    <source>
        <dbReference type="Proteomes" id="UP000264006"/>
    </source>
</evidence>
<dbReference type="RefSeq" id="WP_114590698.1">
    <property type="nucleotide sequence ID" value="NZ_CAXIBR010000134.1"/>
</dbReference>
<protein>
    <submittedName>
        <fullName evidence="1">Uncharacterized protein</fullName>
    </submittedName>
</protein>
<dbReference type="OrthoDB" id="9832281at2"/>
<evidence type="ECO:0000313" key="1">
    <source>
        <dbReference type="EMBL" id="AXV05977.1"/>
    </source>
</evidence>
<dbReference type="AlphaFoldDB" id="A0A346XUT0"/>
<accession>A0A346XUT0</accession>
<gene>
    <name evidence="1" type="ORF">DVS28_a1277</name>
</gene>
<dbReference type="EMBL" id="CP031165">
    <property type="protein sequence ID" value="AXV05977.1"/>
    <property type="molecule type" value="Genomic_DNA"/>
</dbReference>
<sequence length="158" mass="16313">MPTTIPVPTAHATCLHETLDAVRGETQVLKMAGLLSVSADDLLDGGGTGLGDWMGDLAVAVEDASGATVLLPVRDPGMLQHIVYGMSAVLVWANELRTEGRLATTIPTEAVAAWSEIERVAGLGGRTAMAMGYESGRLTGAPDLRVETIQETAATAAA</sequence>
<reference evidence="1 2" key="1">
    <citation type="submission" date="2018-09" db="EMBL/GenBank/DDBJ databases">
        <title>Complete genome sequence of Euzebya sp. DY32-46 isolated from seawater of Pacific Ocean.</title>
        <authorList>
            <person name="Xu L."/>
            <person name="Wu Y.-H."/>
            <person name="Xu X.-W."/>
        </authorList>
    </citation>
    <scope>NUCLEOTIDE SEQUENCE [LARGE SCALE GENOMIC DNA]</scope>
    <source>
        <strain evidence="1 2">DY32-46</strain>
    </source>
</reference>
<organism evidence="1 2">
    <name type="scientific">Euzebya pacifica</name>
    <dbReference type="NCBI Taxonomy" id="1608957"/>
    <lineage>
        <taxon>Bacteria</taxon>
        <taxon>Bacillati</taxon>
        <taxon>Actinomycetota</taxon>
        <taxon>Nitriliruptoria</taxon>
        <taxon>Euzebyales</taxon>
    </lineage>
</organism>
<proteinExistence type="predicted"/>
<dbReference type="Proteomes" id="UP000264006">
    <property type="component" value="Chromosome"/>
</dbReference>